<feature type="binding site" evidence="6">
    <location>
        <position position="61"/>
    </location>
    <ligand>
        <name>molybdate</name>
        <dbReference type="ChEBI" id="CHEBI:36264"/>
    </ligand>
</feature>
<feature type="binding site" evidence="6">
    <location>
        <position position="192"/>
    </location>
    <ligand>
        <name>molybdate</name>
        <dbReference type="ChEBI" id="CHEBI:36264"/>
    </ligand>
</feature>
<dbReference type="PANTHER" id="PTHR30632">
    <property type="entry name" value="MOLYBDATE-BINDING PERIPLASMIC PROTEIN"/>
    <property type="match status" value="1"/>
</dbReference>
<feature type="binding site" evidence="6">
    <location>
        <position position="174"/>
    </location>
    <ligand>
        <name>molybdate</name>
        <dbReference type="ChEBI" id="CHEBI:36264"/>
    </ligand>
</feature>
<feature type="chain" id="PRO_5008386509" evidence="7">
    <location>
        <begin position="24"/>
        <end position="254"/>
    </location>
</feature>
<dbReference type="PIRSF" id="PIRSF004846">
    <property type="entry name" value="ModA"/>
    <property type="match status" value="1"/>
</dbReference>
<feature type="binding site" evidence="6">
    <location>
        <position position="147"/>
    </location>
    <ligand>
        <name>molybdate</name>
        <dbReference type="ChEBI" id="CHEBI:36264"/>
    </ligand>
</feature>
<dbReference type="Pfam" id="PF13531">
    <property type="entry name" value="SBP_bac_11"/>
    <property type="match status" value="1"/>
</dbReference>
<dbReference type="InterPro" id="IPR005950">
    <property type="entry name" value="ModA"/>
</dbReference>
<protein>
    <submittedName>
        <fullName evidence="8">Molybdate ABC transporter substrate-binding protein</fullName>
    </submittedName>
</protein>
<proteinExistence type="inferred from homology"/>
<dbReference type="InterPro" id="IPR050682">
    <property type="entry name" value="ModA/WtpA"/>
</dbReference>
<dbReference type="FunFam" id="3.40.190.10:FF:000035">
    <property type="entry name" value="Molybdate ABC transporter substrate-binding protein"/>
    <property type="match status" value="1"/>
</dbReference>
<comment type="subunit">
    <text evidence="5">The complex is composed of two ATP-binding proteins (ModC), two transmembrane proteins (ModB) and a solute-binding protein (ModA).</text>
</comment>
<dbReference type="NCBIfam" id="TIGR01256">
    <property type="entry name" value="modA"/>
    <property type="match status" value="1"/>
</dbReference>
<name>A0A1A9EX40_9GAMM</name>
<organism evidence="8 9">
    <name type="scientific">Marinobacterium aestuarii</name>
    <dbReference type="NCBI Taxonomy" id="1821621"/>
    <lineage>
        <taxon>Bacteria</taxon>
        <taxon>Pseudomonadati</taxon>
        <taxon>Pseudomonadota</taxon>
        <taxon>Gammaproteobacteria</taxon>
        <taxon>Oceanospirillales</taxon>
        <taxon>Oceanospirillaceae</taxon>
        <taxon>Marinobacterium</taxon>
    </lineage>
</organism>
<evidence type="ECO:0000256" key="2">
    <source>
        <dbReference type="ARBA" id="ARBA00022505"/>
    </source>
</evidence>
<dbReference type="GO" id="GO:0015689">
    <property type="term" value="P:molybdate ion transport"/>
    <property type="evidence" value="ECO:0007669"/>
    <property type="project" value="InterPro"/>
</dbReference>
<keyword evidence="4 7" id="KW-0732">Signal</keyword>
<comment type="similarity">
    <text evidence="1">Belongs to the bacterial solute-binding protein ModA family.</text>
</comment>
<dbReference type="GO" id="GO:1901359">
    <property type="term" value="F:tungstate binding"/>
    <property type="evidence" value="ECO:0007669"/>
    <property type="project" value="UniProtKB-ARBA"/>
</dbReference>
<dbReference type="OrthoDB" id="9785015at2"/>
<evidence type="ECO:0000256" key="4">
    <source>
        <dbReference type="ARBA" id="ARBA00022729"/>
    </source>
</evidence>
<gene>
    <name evidence="8" type="ORF">A8C75_07685</name>
</gene>
<dbReference type="EMBL" id="CP015839">
    <property type="protein sequence ID" value="ANG62382.1"/>
    <property type="molecule type" value="Genomic_DNA"/>
</dbReference>
<dbReference type="Proteomes" id="UP000078070">
    <property type="component" value="Chromosome"/>
</dbReference>
<dbReference type="STRING" id="1821621.A8C75_07685"/>
<reference evidence="9" key="1">
    <citation type="submission" date="2016-05" db="EMBL/GenBank/DDBJ databases">
        <authorList>
            <person name="Baek K."/>
            <person name="Yang S.-J."/>
        </authorList>
    </citation>
    <scope>NUCLEOTIDE SEQUENCE [LARGE SCALE GENOMIC DNA]</scope>
    <source>
        <strain evidence="9">ST58-10</strain>
    </source>
</reference>
<dbReference type="PANTHER" id="PTHR30632:SF17">
    <property type="entry name" value="MOLYBDATE-BINDING PROTEIN MODA"/>
    <property type="match status" value="1"/>
</dbReference>
<keyword evidence="9" id="KW-1185">Reference proteome</keyword>
<dbReference type="Gene3D" id="3.40.190.10">
    <property type="entry name" value="Periplasmic binding protein-like II"/>
    <property type="match status" value="2"/>
</dbReference>
<evidence type="ECO:0000256" key="3">
    <source>
        <dbReference type="ARBA" id="ARBA00022723"/>
    </source>
</evidence>
<feature type="binding site" evidence="6">
    <location>
        <position position="34"/>
    </location>
    <ligand>
        <name>molybdate</name>
        <dbReference type="ChEBI" id="CHEBI:36264"/>
    </ligand>
</feature>
<evidence type="ECO:0000313" key="9">
    <source>
        <dbReference type="Proteomes" id="UP000078070"/>
    </source>
</evidence>
<evidence type="ECO:0000256" key="7">
    <source>
        <dbReference type="SAM" id="SignalP"/>
    </source>
</evidence>
<dbReference type="GO" id="GO:0046872">
    <property type="term" value="F:metal ion binding"/>
    <property type="evidence" value="ECO:0007669"/>
    <property type="project" value="UniProtKB-KW"/>
</dbReference>
<dbReference type="RefSeq" id="WP_067380291.1">
    <property type="nucleotide sequence ID" value="NZ_CP015839.1"/>
</dbReference>
<feature type="signal peptide" evidence="7">
    <location>
        <begin position="1"/>
        <end position="23"/>
    </location>
</feature>
<dbReference type="NCBIfam" id="NF007958">
    <property type="entry name" value="PRK10677.1"/>
    <property type="match status" value="1"/>
</dbReference>
<keyword evidence="3 6" id="KW-0479">Metal-binding</keyword>
<dbReference type="SUPFAM" id="SSF53850">
    <property type="entry name" value="Periplasmic binding protein-like II"/>
    <property type="match status" value="1"/>
</dbReference>
<reference evidence="8 9" key="2">
    <citation type="journal article" date="2018" name="Int. J. Syst. Evol. Microbiol.">
        <title>Marinobacterium aestuarii sp. nov., a benzene-degrading marine bacterium isolated from estuary sediment.</title>
        <authorList>
            <person name="Bae S.S."/>
            <person name="Jung J."/>
            <person name="Chung D."/>
            <person name="Baek K."/>
        </authorList>
    </citation>
    <scope>NUCLEOTIDE SEQUENCE [LARGE SCALE GENOMIC DNA]</scope>
    <source>
        <strain evidence="8 9">ST58-10</strain>
    </source>
</reference>
<dbReference type="GO" id="GO:0030973">
    <property type="term" value="F:molybdate ion binding"/>
    <property type="evidence" value="ECO:0007669"/>
    <property type="project" value="TreeGrafter"/>
</dbReference>
<sequence>MRLKPIAVLLSLLLSLASLPARSAESLSIYAAASLTNALNAVIAAFGETHPTRVIANYASSSTLARQIAQGAPADLYISANLQWMDYLTETGVLADDSRRTLLGNRLVLVTGTNSALVPVELDQDWNLAGALGDSRLALGDPDHVPAGRYAKEALQWLGLWPVAEPRLARANNVRGALALVERGEAPLGIVYGSDAASARVRVLAEFPARSHSPIDYPIAIVRSADRPAARELLAFLSTPQATDIFRRYGFEVR</sequence>
<evidence type="ECO:0000256" key="6">
    <source>
        <dbReference type="PIRSR" id="PIRSR004846-1"/>
    </source>
</evidence>
<evidence type="ECO:0000256" key="1">
    <source>
        <dbReference type="ARBA" id="ARBA00009175"/>
    </source>
</evidence>
<keyword evidence="2 6" id="KW-0500">Molybdenum</keyword>
<accession>A0A1A9EX40</accession>
<evidence type="ECO:0000313" key="8">
    <source>
        <dbReference type="EMBL" id="ANG62382.1"/>
    </source>
</evidence>
<dbReference type="CDD" id="cd13536">
    <property type="entry name" value="PBP2_EcModA"/>
    <property type="match status" value="1"/>
</dbReference>
<evidence type="ECO:0000256" key="5">
    <source>
        <dbReference type="ARBA" id="ARBA00062515"/>
    </source>
</evidence>
<dbReference type="GO" id="GO:0030288">
    <property type="term" value="C:outer membrane-bounded periplasmic space"/>
    <property type="evidence" value="ECO:0007669"/>
    <property type="project" value="TreeGrafter"/>
</dbReference>
<dbReference type="KEGG" id="mars:A8C75_07685"/>
<dbReference type="AlphaFoldDB" id="A0A1A9EX40"/>